<evidence type="ECO:0000313" key="2">
    <source>
        <dbReference type="EMBL" id="GMH97460.1"/>
    </source>
</evidence>
<sequence length="198" mass="21631">MLIQNLAILIIGLGLGNSFTFDAPVSLQKRKFLLNSALSLVSVDDLSVSVDDLLETDVVLFAPTASSAPEAKNKELLLGYIDEKKYIQPLCIFEPSHYSYLFSSSSSSSLSSTLADFVHDEEGPKAEYSPPHDCEIVHVISHEIITPSARQVGGGQGLGNPHGEHCEDVYTIDLVDLVKDLGEEYIEILNVPLREGRM</sequence>
<evidence type="ECO:0000256" key="1">
    <source>
        <dbReference type="SAM" id="SignalP"/>
    </source>
</evidence>
<dbReference type="AlphaFoldDB" id="A0A9W7F0J1"/>
<comment type="caution">
    <text evidence="2">The sequence shown here is derived from an EMBL/GenBank/DDBJ whole genome shotgun (WGS) entry which is preliminary data.</text>
</comment>
<dbReference type="OrthoDB" id="42467at2759"/>
<proteinExistence type="predicted"/>
<feature type="chain" id="PRO_5040938426" evidence="1">
    <location>
        <begin position="19"/>
        <end position="198"/>
    </location>
</feature>
<dbReference type="EMBL" id="BRXY01000493">
    <property type="protein sequence ID" value="GMH97460.1"/>
    <property type="molecule type" value="Genomic_DNA"/>
</dbReference>
<name>A0A9W7F0J1_9STRA</name>
<organism evidence="2 3">
    <name type="scientific">Triparma strigata</name>
    <dbReference type="NCBI Taxonomy" id="1606541"/>
    <lineage>
        <taxon>Eukaryota</taxon>
        <taxon>Sar</taxon>
        <taxon>Stramenopiles</taxon>
        <taxon>Ochrophyta</taxon>
        <taxon>Bolidophyceae</taxon>
        <taxon>Parmales</taxon>
        <taxon>Triparmaceae</taxon>
        <taxon>Triparma</taxon>
    </lineage>
</organism>
<evidence type="ECO:0000313" key="3">
    <source>
        <dbReference type="Proteomes" id="UP001165085"/>
    </source>
</evidence>
<keyword evidence="1" id="KW-0732">Signal</keyword>
<reference evidence="3" key="1">
    <citation type="journal article" date="2023" name="Commun. Biol.">
        <title>Genome analysis of Parmales, the sister group of diatoms, reveals the evolutionary specialization of diatoms from phago-mixotrophs to photoautotrophs.</title>
        <authorList>
            <person name="Ban H."/>
            <person name="Sato S."/>
            <person name="Yoshikawa S."/>
            <person name="Yamada K."/>
            <person name="Nakamura Y."/>
            <person name="Ichinomiya M."/>
            <person name="Sato N."/>
            <person name="Blanc-Mathieu R."/>
            <person name="Endo H."/>
            <person name="Kuwata A."/>
            <person name="Ogata H."/>
        </authorList>
    </citation>
    <scope>NUCLEOTIDE SEQUENCE [LARGE SCALE GENOMIC DNA]</scope>
    <source>
        <strain evidence="3">NIES 3701</strain>
    </source>
</reference>
<feature type="signal peptide" evidence="1">
    <location>
        <begin position="1"/>
        <end position="18"/>
    </location>
</feature>
<dbReference type="Proteomes" id="UP001165085">
    <property type="component" value="Unassembled WGS sequence"/>
</dbReference>
<accession>A0A9W7F0J1</accession>
<protein>
    <submittedName>
        <fullName evidence="2">Uncharacterized protein</fullName>
    </submittedName>
</protein>
<gene>
    <name evidence="2" type="ORF">TrST_g12674</name>
</gene>
<keyword evidence="3" id="KW-1185">Reference proteome</keyword>